<keyword evidence="1" id="KW-0812">Transmembrane</keyword>
<dbReference type="AlphaFoldDB" id="A0A1H0XR83"/>
<feature type="transmembrane region" description="Helical" evidence="1">
    <location>
        <begin position="15"/>
        <end position="36"/>
    </location>
</feature>
<reference evidence="3" key="1">
    <citation type="submission" date="2016-10" db="EMBL/GenBank/DDBJ databases">
        <authorList>
            <person name="Varghese N."/>
            <person name="Submissions S."/>
        </authorList>
    </citation>
    <scope>NUCLEOTIDE SEQUENCE [LARGE SCALE GENOMIC DNA]</scope>
    <source>
        <strain evidence="3">DSM 17072</strain>
    </source>
</reference>
<feature type="transmembrane region" description="Helical" evidence="1">
    <location>
        <begin position="112"/>
        <end position="132"/>
    </location>
</feature>
<name>A0A1H0XR83_9FLAO</name>
<protein>
    <recommendedName>
        <fullName evidence="4">FAR-17a/AIG1-like protein</fullName>
    </recommendedName>
</protein>
<keyword evidence="3" id="KW-1185">Reference proteome</keyword>
<dbReference type="EMBL" id="FNKL01000001">
    <property type="protein sequence ID" value="SDQ05432.1"/>
    <property type="molecule type" value="Genomic_DNA"/>
</dbReference>
<feature type="transmembrane region" description="Helical" evidence="1">
    <location>
        <begin position="48"/>
        <end position="68"/>
    </location>
</feature>
<proteinExistence type="predicted"/>
<keyword evidence="1" id="KW-1133">Transmembrane helix</keyword>
<feature type="transmembrane region" description="Helical" evidence="1">
    <location>
        <begin position="144"/>
        <end position="163"/>
    </location>
</feature>
<gene>
    <name evidence="2" type="ORF">SAMN05421664_0193</name>
</gene>
<dbReference type="Proteomes" id="UP000199627">
    <property type="component" value="Unassembled WGS sequence"/>
</dbReference>
<evidence type="ECO:0000313" key="3">
    <source>
        <dbReference type="Proteomes" id="UP000199627"/>
    </source>
</evidence>
<accession>A0A1H0XR83</accession>
<dbReference type="NCBIfam" id="NF038065">
    <property type="entry name" value="Pr6Pr"/>
    <property type="match status" value="1"/>
</dbReference>
<evidence type="ECO:0000313" key="2">
    <source>
        <dbReference type="EMBL" id="SDQ05432.1"/>
    </source>
</evidence>
<keyword evidence="1" id="KW-0472">Membrane</keyword>
<feature type="transmembrane region" description="Helical" evidence="1">
    <location>
        <begin position="80"/>
        <end position="100"/>
    </location>
</feature>
<evidence type="ECO:0008006" key="4">
    <source>
        <dbReference type="Google" id="ProtNLM"/>
    </source>
</evidence>
<feature type="transmembrane region" description="Helical" evidence="1">
    <location>
        <begin position="183"/>
        <end position="201"/>
    </location>
</feature>
<sequence>MFIFDYHKIIIMKKALALIFCLIGWFALIGQYYLAIENKTTSILETNFRFFTYFTILTNIIVSIYLTIVAFKKDNNENSGILTAITVYITIVGFIYQIILRGTWQPTGFQRIIDELLHSVMPVLMIIFWYLFENKTALKYIQIPKWMIFPVFYLIIILIRGNFSGFYPYPFVDMTKLGFTKVLTNSLWITIFFIGLSMLYIRIGKALKR</sequence>
<dbReference type="STRING" id="311333.SAMN05421664_0193"/>
<evidence type="ECO:0000256" key="1">
    <source>
        <dbReference type="SAM" id="Phobius"/>
    </source>
</evidence>
<dbReference type="InterPro" id="IPR049713">
    <property type="entry name" value="Pr6Pr-like"/>
</dbReference>
<organism evidence="2 3">
    <name type="scientific">Chryseobacterium soldanellicola</name>
    <dbReference type="NCBI Taxonomy" id="311333"/>
    <lineage>
        <taxon>Bacteria</taxon>
        <taxon>Pseudomonadati</taxon>
        <taxon>Bacteroidota</taxon>
        <taxon>Flavobacteriia</taxon>
        <taxon>Flavobacteriales</taxon>
        <taxon>Weeksellaceae</taxon>
        <taxon>Chryseobacterium group</taxon>
        <taxon>Chryseobacterium</taxon>
    </lineage>
</organism>